<dbReference type="eggNOG" id="KOG0767">
    <property type="taxonomic scope" value="Eukaryota"/>
</dbReference>
<dbReference type="GO" id="GO:0007059">
    <property type="term" value="P:chromosome segregation"/>
    <property type="evidence" value="ECO:0000318"/>
    <property type="project" value="GO_Central"/>
</dbReference>
<dbReference type="Gene3D" id="1.10.443.10">
    <property type="entry name" value="Intergrase catalytic core"/>
    <property type="match status" value="1"/>
</dbReference>
<dbReference type="OrthoDB" id="6760274at2759"/>
<keyword evidence="1" id="KW-0233">DNA recombination</keyword>
<dbReference type="GO" id="GO:0006310">
    <property type="term" value="P:DNA recombination"/>
    <property type="evidence" value="ECO:0000318"/>
    <property type="project" value="GO_Central"/>
</dbReference>
<organism evidence="2 3">
    <name type="scientific">Tribolium castaneum</name>
    <name type="common">Red flour beetle</name>
    <dbReference type="NCBI Taxonomy" id="7070"/>
    <lineage>
        <taxon>Eukaryota</taxon>
        <taxon>Metazoa</taxon>
        <taxon>Ecdysozoa</taxon>
        <taxon>Arthropoda</taxon>
        <taxon>Hexapoda</taxon>
        <taxon>Insecta</taxon>
        <taxon>Pterygota</taxon>
        <taxon>Neoptera</taxon>
        <taxon>Endopterygota</taxon>
        <taxon>Coleoptera</taxon>
        <taxon>Polyphaga</taxon>
        <taxon>Cucujiformia</taxon>
        <taxon>Tenebrionidae</taxon>
        <taxon>Tenebrionidae incertae sedis</taxon>
        <taxon>Tribolium</taxon>
    </lineage>
</organism>
<evidence type="ECO:0000256" key="1">
    <source>
        <dbReference type="ARBA" id="ARBA00023172"/>
    </source>
</evidence>
<dbReference type="EMBL" id="KQ971344">
    <property type="protein sequence ID" value="KYB27117.1"/>
    <property type="molecule type" value="Genomic_DNA"/>
</dbReference>
<keyword evidence="3" id="KW-1185">Reference proteome</keyword>
<sequence length="383" mass="43699">MEETSVSNPPLLPEKSKKRYETTYRMFKDWCLTKNNAPVSEALLLAYFQEKDSILRSPSSKWCEYSILKTTIFINENIDISKYLKLRAFLKRQNAGYKPKKSNTFNREMINQFLEQAPDEKYLLMKVAMLMGITGACRNHELCDMKVENVKEAGDVFIVKIPDSNTGIPRMFVLTDHLDKVRKYIEFRSKITVDCSRFFMRYHEGRCYNQPVGINTFLEIPSRIAKYLNLENAEGYTGRAFRKTSAMLSANIGLARWNFPCINENITKVSPIIQNNNTISSEVVNLDAPEELVNVKEEVLSDEMSSVEDNTSEANKISYNINGSEVADLSTTRCKDEIVINGSDFSSSDQNIKITKTENNGNPSFVINVSNCSNCNLTININY</sequence>
<proteinExistence type="predicted"/>
<dbReference type="InterPro" id="IPR011010">
    <property type="entry name" value="DNA_brk_join_enz"/>
</dbReference>
<accession>A0A139WH53</accession>
<dbReference type="SUPFAM" id="SSF56349">
    <property type="entry name" value="DNA breaking-rejoining enzymes"/>
    <property type="match status" value="1"/>
</dbReference>
<name>A0A139WH53_TRICA</name>
<evidence type="ECO:0000313" key="2">
    <source>
        <dbReference type="EMBL" id="KYB27117.1"/>
    </source>
</evidence>
<dbReference type="AlphaFoldDB" id="A0A139WH53"/>
<evidence type="ECO:0008006" key="4">
    <source>
        <dbReference type="Google" id="ProtNLM"/>
    </source>
</evidence>
<dbReference type="InterPro" id="IPR013762">
    <property type="entry name" value="Integrase-like_cat_sf"/>
</dbReference>
<gene>
    <name evidence="2" type="primary">AUGUSTUS-3.0.2_33315</name>
    <name evidence="2" type="ORF">TcasGA2_TC033315</name>
</gene>
<dbReference type="GO" id="GO:0003677">
    <property type="term" value="F:DNA binding"/>
    <property type="evidence" value="ECO:0007669"/>
    <property type="project" value="InterPro"/>
</dbReference>
<reference evidence="2 3" key="1">
    <citation type="journal article" date="2008" name="Nature">
        <title>The genome of the model beetle and pest Tribolium castaneum.</title>
        <authorList>
            <consortium name="Tribolium Genome Sequencing Consortium"/>
            <person name="Richards S."/>
            <person name="Gibbs R.A."/>
            <person name="Weinstock G.M."/>
            <person name="Brown S.J."/>
            <person name="Denell R."/>
            <person name="Beeman R.W."/>
            <person name="Gibbs R."/>
            <person name="Beeman R.W."/>
            <person name="Brown S.J."/>
            <person name="Bucher G."/>
            <person name="Friedrich M."/>
            <person name="Grimmelikhuijzen C.J."/>
            <person name="Klingler M."/>
            <person name="Lorenzen M."/>
            <person name="Richards S."/>
            <person name="Roth S."/>
            <person name="Schroder R."/>
            <person name="Tautz D."/>
            <person name="Zdobnov E.M."/>
            <person name="Muzny D."/>
            <person name="Gibbs R.A."/>
            <person name="Weinstock G.M."/>
            <person name="Attaway T."/>
            <person name="Bell S."/>
            <person name="Buhay C.J."/>
            <person name="Chandrabose M.N."/>
            <person name="Chavez D."/>
            <person name="Clerk-Blankenburg K.P."/>
            <person name="Cree A."/>
            <person name="Dao M."/>
            <person name="Davis C."/>
            <person name="Chacko J."/>
            <person name="Dinh H."/>
            <person name="Dugan-Rocha S."/>
            <person name="Fowler G."/>
            <person name="Garner T.T."/>
            <person name="Garnes J."/>
            <person name="Gnirke A."/>
            <person name="Hawes A."/>
            <person name="Hernandez J."/>
            <person name="Hines S."/>
            <person name="Holder M."/>
            <person name="Hume J."/>
            <person name="Jhangiani S.N."/>
            <person name="Joshi V."/>
            <person name="Khan Z.M."/>
            <person name="Jackson L."/>
            <person name="Kovar C."/>
            <person name="Kowis A."/>
            <person name="Lee S."/>
            <person name="Lewis L.R."/>
            <person name="Margolis J."/>
            <person name="Morgan M."/>
            <person name="Nazareth L.V."/>
            <person name="Nguyen N."/>
            <person name="Okwuonu G."/>
            <person name="Parker D."/>
            <person name="Richards S."/>
            <person name="Ruiz S.J."/>
            <person name="Santibanez J."/>
            <person name="Savard J."/>
            <person name="Scherer S.E."/>
            <person name="Schneider B."/>
            <person name="Sodergren E."/>
            <person name="Tautz D."/>
            <person name="Vattahil S."/>
            <person name="Villasana D."/>
            <person name="White C.S."/>
            <person name="Wright R."/>
            <person name="Park Y."/>
            <person name="Beeman R.W."/>
            <person name="Lord J."/>
            <person name="Oppert B."/>
            <person name="Lorenzen M."/>
            <person name="Brown S."/>
            <person name="Wang L."/>
            <person name="Savard J."/>
            <person name="Tautz D."/>
            <person name="Richards S."/>
            <person name="Weinstock G."/>
            <person name="Gibbs R.A."/>
            <person name="Liu Y."/>
            <person name="Worley K."/>
            <person name="Weinstock G."/>
            <person name="Elsik C.G."/>
            <person name="Reese J.T."/>
            <person name="Elhaik E."/>
            <person name="Landan G."/>
            <person name="Graur D."/>
            <person name="Arensburger P."/>
            <person name="Atkinson P."/>
            <person name="Beeman R.W."/>
            <person name="Beidler J."/>
            <person name="Brown S.J."/>
            <person name="Demuth J.P."/>
            <person name="Drury D.W."/>
            <person name="Du Y.Z."/>
            <person name="Fujiwara H."/>
            <person name="Lorenzen M."/>
            <person name="Maselli V."/>
            <person name="Osanai M."/>
            <person name="Park Y."/>
            <person name="Robertson H.M."/>
            <person name="Tu Z."/>
            <person name="Wang J.J."/>
            <person name="Wang S."/>
            <person name="Richards S."/>
            <person name="Song H."/>
            <person name="Zhang L."/>
            <person name="Sodergren E."/>
            <person name="Werner D."/>
            <person name="Stanke M."/>
            <person name="Morgenstern B."/>
            <person name="Solovyev V."/>
            <person name="Kosarev P."/>
            <person name="Brown G."/>
            <person name="Chen H.C."/>
            <person name="Ermolaeva O."/>
            <person name="Hlavina W."/>
            <person name="Kapustin Y."/>
            <person name="Kiryutin B."/>
            <person name="Kitts P."/>
            <person name="Maglott D."/>
            <person name="Pruitt K."/>
            <person name="Sapojnikov V."/>
            <person name="Souvorov A."/>
            <person name="Mackey A.J."/>
            <person name="Waterhouse R.M."/>
            <person name="Wyder S."/>
            <person name="Zdobnov E.M."/>
            <person name="Zdobnov E.M."/>
            <person name="Wyder S."/>
            <person name="Kriventseva E.V."/>
            <person name="Kadowaki T."/>
            <person name="Bork P."/>
            <person name="Aranda M."/>
            <person name="Bao R."/>
            <person name="Beermann A."/>
            <person name="Berns N."/>
            <person name="Bolognesi R."/>
            <person name="Bonneton F."/>
            <person name="Bopp D."/>
            <person name="Brown S.J."/>
            <person name="Bucher G."/>
            <person name="Butts T."/>
            <person name="Chaumot A."/>
            <person name="Denell R.E."/>
            <person name="Ferrier D.E."/>
            <person name="Friedrich M."/>
            <person name="Gordon C.M."/>
            <person name="Jindra M."/>
            <person name="Klingler M."/>
            <person name="Lan Q."/>
            <person name="Lattorff H.M."/>
            <person name="Laudet V."/>
            <person name="von Levetsow C."/>
            <person name="Liu Z."/>
            <person name="Lutz R."/>
            <person name="Lynch J.A."/>
            <person name="da Fonseca R.N."/>
            <person name="Posnien N."/>
            <person name="Reuter R."/>
            <person name="Roth S."/>
            <person name="Savard J."/>
            <person name="Schinko J.B."/>
            <person name="Schmitt C."/>
            <person name="Schoppmeier M."/>
            <person name="Schroder R."/>
            <person name="Shippy T.D."/>
            <person name="Simonnet F."/>
            <person name="Marques-Souza H."/>
            <person name="Tautz D."/>
            <person name="Tomoyasu Y."/>
            <person name="Trauner J."/>
            <person name="Van der Zee M."/>
            <person name="Vervoort M."/>
            <person name="Wittkopp N."/>
            <person name="Wimmer E.A."/>
            <person name="Yang X."/>
            <person name="Jones A.K."/>
            <person name="Sattelle D.B."/>
            <person name="Ebert P.R."/>
            <person name="Nelson D."/>
            <person name="Scott J.G."/>
            <person name="Beeman R.W."/>
            <person name="Muthukrishnan S."/>
            <person name="Kramer K.J."/>
            <person name="Arakane Y."/>
            <person name="Beeman R.W."/>
            <person name="Zhu Q."/>
            <person name="Hogenkamp D."/>
            <person name="Dixit R."/>
            <person name="Oppert B."/>
            <person name="Jiang H."/>
            <person name="Zou Z."/>
            <person name="Marshall J."/>
            <person name="Elpidina E."/>
            <person name="Vinokurov K."/>
            <person name="Oppert C."/>
            <person name="Zou Z."/>
            <person name="Evans J."/>
            <person name="Lu Z."/>
            <person name="Zhao P."/>
            <person name="Sumathipala N."/>
            <person name="Altincicek B."/>
            <person name="Vilcinskas A."/>
            <person name="Williams M."/>
            <person name="Hultmark D."/>
            <person name="Hetru C."/>
            <person name="Jiang H."/>
            <person name="Grimmelikhuijzen C.J."/>
            <person name="Hauser F."/>
            <person name="Cazzamali G."/>
            <person name="Williamson M."/>
            <person name="Park Y."/>
            <person name="Li B."/>
            <person name="Tanaka Y."/>
            <person name="Predel R."/>
            <person name="Neupert S."/>
            <person name="Schachtner J."/>
            <person name="Verleyen P."/>
            <person name="Raible F."/>
            <person name="Bork P."/>
            <person name="Friedrich M."/>
            <person name="Walden K.K."/>
            <person name="Robertson H.M."/>
            <person name="Angeli S."/>
            <person name="Foret S."/>
            <person name="Bucher G."/>
            <person name="Schuetz S."/>
            <person name="Maleszka R."/>
            <person name="Wimmer E.A."/>
            <person name="Beeman R.W."/>
            <person name="Lorenzen M."/>
            <person name="Tomoyasu Y."/>
            <person name="Miller S.C."/>
            <person name="Grossmann D."/>
            <person name="Bucher G."/>
        </authorList>
    </citation>
    <scope>NUCLEOTIDE SEQUENCE [LARGE SCALE GENOMIC DNA]</scope>
    <source>
        <strain evidence="2 3">Georgia GA2</strain>
    </source>
</reference>
<evidence type="ECO:0000313" key="3">
    <source>
        <dbReference type="Proteomes" id="UP000007266"/>
    </source>
</evidence>
<reference evidence="2 3" key="2">
    <citation type="journal article" date="2010" name="Nucleic Acids Res.">
        <title>BeetleBase in 2010: revisions to provide comprehensive genomic information for Tribolium castaneum.</title>
        <authorList>
            <person name="Kim H.S."/>
            <person name="Murphy T."/>
            <person name="Xia J."/>
            <person name="Caragea D."/>
            <person name="Park Y."/>
            <person name="Beeman R.W."/>
            <person name="Lorenzen M.D."/>
            <person name="Butcher S."/>
            <person name="Manak J.R."/>
            <person name="Brown S.J."/>
        </authorList>
    </citation>
    <scope>GENOME REANNOTATION</scope>
    <source>
        <strain evidence="2 3">Georgia GA2</strain>
    </source>
</reference>
<protein>
    <recommendedName>
        <fullName evidence="4">Tyr recombinase domain-containing protein</fullName>
    </recommendedName>
</protein>
<dbReference type="InParanoid" id="A0A139WH53"/>
<dbReference type="KEGG" id="tca:103313307"/>
<dbReference type="GO" id="GO:0009009">
    <property type="term" value="F:site-specific recombinase activity"/>
    <property type="evidence" value="ECO:0000318"/>
    <property type="project" value="GO_Central"/>
</dbReference>
<dbReference type="Proteomes" id="UP000007266">
    <property type="component" value="Linkage group 6"/>
</dbReference>